<dbReference type="Proteomes" id="UP001386955">
    <property type="component" value="Unassembled WGS sequence"/>
</dbReference>
<evidence type="ECO:0000313" key="3">
    <source>
        <dbReference type="Proteomes" id="UP001386955"/>
    </source>
</evidence>
<accession>A0AAN9RZK1</accession>
<evidence type="ECO:0000256" key="1">
    <source>
        <dbReference type="SAM" id="MobiDB-lite"/>
    </source>
</evidence>
<reference evidence="2 3" key="1">
    <citation type="submission" date="2024-01" db="EMBL/GenBank/DDBJ databases">
        <title>The genomes of 5 underutilized Papilionoideae crops provide insights into root nodulation and disease resistanc.</title>
        <authorList>
            <person name="Jiang F."/>
        </authorList>
    </citation>
    <scope>NUCLEOTIDE SEQUENCE [LARGE SCALE GENOMIC DNA]</scope>
    <source>
        <strain evidence="2">DUOXIRENSHENG_FW03</strain>
        <tissue evidence="2">Leaves</tissue>
    </source>
</reference>
<dbReference type="AlphaFoldDB" id="A0AAN9RZK1"/>
<protein>
    <submittedName>
        <fullName evidence="2">Uncharacterized protein</fullName>
    </submittedName>
</protein>
<organism evidence="2 3">
    <name type="scientific">Psophocarpus tetragonolobus</name>
    <name type="common">Winged bean</name>
    <name type="synonym">Dolichos tetragonolobus</name>
    <dbReference type="NCBI Taxonomy" id="3891"/>
    <lineage>
        <taxon>Eukaryota</taxon>
        <taxon>Viridiplantae</taxon>
        <taxon>Streptophyta</taxon>
        <taxon>Embryophyta</taxon>
        <taxon>Tracheophyta</taxon>
        <taxon>Spermatophyta</taxon>
        <taxon>Magnoliopsida</taxon>
        <taxon>eudicotyledons</taxon>
        <taxon>Gunneridae</taxon>
        <taxon>Pentapetalae</taxon>
        <taxon>rosids</taxon>
        <taxon>fabids</taxon>
        <taxon>Fabales</taxon>
        <taxon>Fabaceae</taxon>
        <taxon>Papilionoideae</taxon>
        <taxon>50 kb inversion clade</taxon>
        <taxon>NPAAA clade</taxon>
        <taxon>indigoferoid/millettioid clade</taxon>
        <taxon>Phaseoleae</taxon>
        <taxon>Psophocarpus</taxon>
    </lineage>
</organism>
<keyword evidence="3" id="KW-1185">Reference proteome</keyword>
<gene>
    <name evidence="2" type="ORF">VNO78_26552</name>
</gene>
<proteinExistence type="predicted"/>
<comment type="caution">
    <text evidence="2">The sequence shown here is derived from an EMBL/GenBank/DDBJ whole genome shotgun (WGS) entry which is preliminary data.</text>
</comment>
<dbReference type="EMBL" id="JAYMYS010000007">
    <property type="protein sequence ID" value="KAK7386365.1"/>
    <property type="molecule type" value="Genomic_DNA"/>
</dbReference>
<sequence>MLSRKLINIMQAEDQCHGYRDGSRGDSVESVGPSSFLQSPKRFDKASNTIYHHCQQMCHVSTAIVSTMQRKVKENVGCCFVKLQQIKEKVASAMFPKFYLIQRNVVLRNQ</sequence>
<feature type="region of interest" description="Disordered" evidence="1">
    <location>
        <begin position="19"/>
        <end position="39"/>
    </location>
</feature>
<name>A0AAN9RZK1_PSOTE</name>
<evidence type="ECO:0000313" key="2">
    <source>
        <dbReference type="EMBL" id="KAK7386365.1"/>
    </source>
</evidence>